<evidence type="ECO:0000313" key="1">
    <source>
        <dbReference type="EMBL" id="CAH3033868.1"/>
    </source>
</evidence>
<sequence length="173" mass="20045">DLITSQEKPLLFYTRIGLQQVSHVVRNICYEAVPGFLPANGLHEILTDSKPHALSTTIREYRDLLAKIPWQWLHLIPWARIRRWALIRINTVNSNNPQQLPTLQPCFVINTSSPGSTSPELLACKTRTFYHHLHQLQKPTIPAIGKWEEILQPEPDFNTKQWMTFYSPLISNK</sequence>
<dbReference type="EMBL" id="CALNXK010000002">
    <property type="protein sequence ID" value="CAH3033868.1"/>
    <property type="molecule type" value="Genomic_DNA"/>
</dbReference>
<proteinExistence type="predicted"/>
<accession>A0ABN8MQU8</accession>
<keyword evidence="2" id="KW-1185">Reference proteome</keyword>
<feature type="non-terminal residue" evidence="1">
    <location>
        <position position="1"/>
    </location>
</feature>
<comment type="caution">
    <text evidence="1">The sequence shown here is derived from an EMBL/GenBank/DDBJ whole genome shotgun (WGS) entry which is preliminary data.</text>
</comment>
<name>A0ABN8MQU8_9CNID</name>
<evidence type="ECO:0000313" key="2">
    <source>
        <dbReference type="Proteomes" id="UP001159405"/>
    </source>
</evidence>
<dbReference type="Proteomes" id="UP001159405">
    <property type="component" value="Unassembled WGS sequence"/>
</dbReference>
<organism evidence="1 2">
    <name type="scientific">Porites lobata</name>
    <dbReference type="NCBI Taxonomy" id="104759"/>
    <lineage>
        <taxon>Eukaryota</taxon>
        <taxon>Metazoa</taxon>
        <taxon>Cnidaria</taxon>
        <taxon>Anthozoa</taxon>
        <taxon>Hexacorallia</taxon>
        <taxon>Scleractinia</taxon>
        <taxon>Fungiina</taxon>
        <taxon>Poritidae</taxon>
        <taxon>Porites</taxon>
    </lineage>
</organism>
<protein>
    <submittedName>
        <fullName evidence="1">Uncharacterized protein</fullName>
    </submittedName>
</protein>
<gene>
    <name evidence="1" type="ORF">PLOB_00016128</name>
</gene>
<reference evidence="1 2" key="1">
    <citation type="submission" date="2022-05" db="EMBL/GenBank/DDBJ databases">
        <authorList>
            <consortium name="Genoscope - CEA"/>
            <person name="William W."/>
        </authorList>
    </citation>
    <scope>NUCLEOTIDE SEQUENCE [LARGE SCALE GENOMIC DNA]</scope>
</reference>